<evidence type="ECO:0000313" key="2">
    <source>
        <dbReference type="Proteomes" id="UP000000377"/>
    </source>
</evidence>
<dbReference type="AlphaFoldDB" id="D7C0S4"/>
<protein>
    <submittedName>
        <fullName evidence="1">Uncharacterized protein</fullName>
    </submittedName>
</protein>
<dbReference type="EMBL" id="CP002047">
    <property type="protein sequence ID" value="ADI05796.1"/>
    <property type="molecule type" value="Genomic_DNA"/>
</dbReference>
<dbReference type="Proteomes" id="UP000000377">
    <property type="component" value="Chromosome"/>
</dbReference>
<keyword evidence="2" id="KW-1185">Reference proteome</keyword>
<sequence>MSARGRCPATPSAARLADLRDVLGTLRHPQTIAADAAPAPVLRDVHERILTALEVTNRLQAALLARDAGLG</sequence>
<gene>
    <name evidence="1" type="ordered locus">SBI_02675</name>
</gene>
<dbReference type="KEGG" id="sbh:SBI_02675"/>
<name>D7C0S4_STRBB</name>
<organism evidence="1 2">
    <name type="scientific">Streptomyces bingchenggensis (strain BCW-1)</name>
    <dbReference type="NCBI Taxonomy" id="749414"/>
    <lineage>
        <taxon>Bacteria</taxon>
        <taxon>Bacillati</taxon>
        <taxon>Actinomycetota</taxon>
        <taxon>Actinomycetes</taxon>
        <taxon>Kitasatosporales</taxon>
        <taxon>Streptomycetaceae</taxon>
        <taxon>Streptomyces</taxon>
    </lineage>
</organism>
<reference evidence="1 2" key="1">
    <citation type="journal article" date="2010" name="J. Bacteriol.">
        <title>Genome sequence of the milbemycin-producing bacterium Streptomyces bingchenggensis.</title>
        <authorList>
            <person name="Wang X.J."/>
            <person name="Yan Y.J."/>
            <person name="Zhang B."/>
            <person name="An J."/>
            <person name="Wang J.J."/>
            <person name="Tian J."/>
            <person name="Jiang L."/>
            <person name="Chen Y.H."/>
            <person name="Huang S.X."/>
            <person name="Yin M."/>
            <person name="Zhang J."/>
            <person name="Gao A.L."/>
            <person name="Liu C.X."/>
            <person name="Zhu Z.X."/>
            <person name="Xiang W.S."/>
        </authorList>
    </citation>
    <scope>NUCLEOTIDE SEQUENCE [LARGE SCALE GENOMIC DNA]</scope>
    <source>
        <strain evidence="1 2">BCW-1</strain>
    </source>
</reference>
<evidence type="ECO:0000313" key="1">
    <source>
        <dbReference type="EMBL" id="ADI05796.1"/>
    </source>
</evidence>
<dbReference type="HOGENOM" id="CLU_2738158_0_0_11"/>
<proteinExistence type="predicted"/>
<accession>D7C0S4</accession>